<accession>X1NJW3</accession>
<evidence type="ECO:0000313" key="1">
    <source>
        <dbReference type="EMBL" id="GAI27080.1"/>
    </source>
</evidence>
<dbReference type="EMBL" id="BARV01015115">
    <property type="protein sequence ID" value="GAI27080.1"/>
    <property type="molecule type" value="Genomic_DNA"/>
</dbReference>
<organism evidence="1">
    <name type="scientific">marine sediment metagenome</name>
    <dbReference type="NCBI Taxonomy" id="412755"/>
    <lineage>
        <taxon>unclassified sequences</taxon>
        <taxon>metagenomes</taxon>
        <taxon>ecological metagenomes</taxon>
    </lineage>
</organism>
<sequence length="39" mass="4895">MTIREKLARIAQLLILEINRADREITEYWRNFFNKEQDR</sequence>
<dbReference type="AlphaFoldDB" id="X1NJW3"/>
<name>X1NJW3_9ZZZZ</name>
<proteinExistence type="predicted"/>
<reference evidence="1" key="1">
    <citation type="journal article" date="2014" name="Front. Microbiol.">
        <title>High frequency of phylogenetically diverse reductive dehalogenase-homologous genes in deep subseafloor sedimentary metagenomes.</title>
        <authorList>
            <person name="Kawai M."/>
            <person name="Futagami T."/>
            <person name="Toyoda A."/>
            <person name="Takaki Y."/>
            <person name="Nishi S."/>
            <person name="Hori S."/>
            <person name="Arai W."/>
            <person name="Tsubouchi T."/>
            <person name="Morono Y."/>
            <person name="Uchiyama I."/>
            <person name="Ito T."/>
            <person name="Fujiyama A."/>
            <person name="Inagaki F."/>
            <person name="Takami H."/>
        </authorList>
    </citation>
    <scope>NUCLEOTIDE SEQUENCE</scope>
    <source>
        <strain evidence="1">Expedition CK06-06</strain>
    </source>
</reference>
<gene>
    <name evidence="1" type="ORF">S06H3_26195</name>
</gene>
<comment type="caution">
    <text evidence="1">The sequence shown here is derived from an EMBL/GenBank/DDBJ whole genome shotgun (WGS) entry which is preliminary data.</text>
</comment>
<protein>
    <submittedName>
        <fullName evidence="1">Uncharacterized protein</fullName>
    </submittedName>
</protein>